<dbReference type="Gene3D" id="3.90.1720.10">
    <property type="entry name" value="endopeptidase domain like (from Nostoc punctiforme)"/>
    <property type="match status" value="1"/>
</dbReference>
<organism evidence="2 3">
    <name type="scientific">Sphaerisporangium rufum</name>
    <dbReference type="NCBI Taxonomy" id="1381558"/>
    <lineage>
        <taxon>Bacteria</taxon>
        <taxon>Bacillati</taxon>
        <taxon>Actinomycetota</taxon>
        <taxon>Actinomycetes</taxon>
        <taxon>Streptosporangiales</taxon>
        <taxon>Streptosporangiaceae</taxon>
        <taxon>Sphaerisporangium</taxon>
    </lineage>
</organism>
<dbReference type="InterPro" id="IPR007921">
    <property type="entry name" value="CHAP_dom"/>
</dbReference>
<dbReference type="EMBL" id="BOOU01000033">
    <property type="protein sequence ID" value="GII77265.1"/>
    <property type="molecule type" value="Genomic_DNA"/>
</dbReference>
<proteinExistence type="predicted"/>
<dbReference type="AlphaFoldDB" id="A0A919V4H5"/>
<evidence type="ECO:0000313" key="3">
    <source>
        <dbReference type="Proteomes" id="UP000655287"/>
    </source>
</evidence>
<evidence type="ECO:0000259" key="1">
    <source>
        <dbReference type="Pfam" id="PF05257"/>
    </source>
</evidence>
<accession>A0A919V4H5</accession>
<gene>
    <name evidence="2" type="ORF">Sru01_22470</name>
</gene>
<feature type="domain" description="Peptidase C51" evidence="1">
    <location>
        <begin position="121"/>
        <end position="205"/>
    </location>
</feature>
<name>A0A919V4H5_9ACTN</name>
<keyword evidence="3" id="KW-1185">Reference proteome</keyword>
<evidence type="ECO:0000313" key="2">
    <source>
        <dbReference type="EMBL" id="GII77265.1"/>
    </source>
</evidence>
<reference evidence="2" key="1">
    <citation type="submission" date="2021-01" db="EMBL/GenBank/DDBJ databases">
        <title>Whole genome shotgun sequence of Sphaerisporangium rufum NBRC 109079.</title>
        <authorList>
            <person name="Komaki H."/>
            <person name="Tamura T."/>
        </authorList>
    </citation>
    <scope>NUCLEOTIDE SEQUENCE</scope>
    <source>
        <strain evidence="2">NBRC 109079</strain>
    </source>
</reference>
<comment type="caution">
    <text evidence="2">The sequence shown here is derived from an EMBL/GenBank/DDBJ whole genome shotgun (WGS) entry which is preliminary data.</text>
</comment>
<dbReference type="Pfam" id="PF05257">
    <property type="entry name" value="CHAP"/>
    <property type="match status" value="1"/>
</dbReference>
<dbReference type="RefSeq" id="WP_203984076.1">
    <property type="nucleotide sequence ID" value="NZ_BOOU01000033.1"/>
</dbReference>
<sequence>MFIHRLLDAPKKHLKACAFGGLLVAQIVAGTTLAARADTAADDPLTRIAGAEASQAKDFARSHTSAGKVSANTLLALARSQVGIAENAAGGGTKFHSWYMSHPRAVQTVARDGGSVAGFANAAWCDMFVSWVGTQLGLQDTVGVDAYTVEHAKWFAAQGRWGTAARPGAVVFFGWNGGKGFYDIDHVGFVLRDNGDGTIQTVEGNTDNGRVEIREREVAKVVGYGYPAYAA</sequence>
<protein>
    <recommendedName>
        <fullName evidence="1">Peptidase C51 domain-containing protein</fullName>
    </recommendedName>
</protein>
<dbReference type="Proteomes" id="UP000655287">
    <property type="component" value="Unassembled WGS sequence"/>
</dbReference>